<evidence type="ECO:0000313" key="2">
    <source>
        <dbReference type="Proteomes" id="UP000054823"/>
    </source>
</evidence>
<dbReference type="SUPFAM" id="SSF74650">
    <property type="entry name" value="Galactose mutarotase-like"/>
    <property type="match status" value="1"/>
</dbReference>
<sequence>MGAYAGLAMEPQVWLDAHHHEDFPQAVLRPAERYHQQTQFVFSKGQR</sequence>
<dbReference type="InterPro" id="IPR011013">
    <property type="entry name" value="Gal_mutarotase_sf_dom"/>
</dbReference>
<dbReference type="Proteomes" id="UP000054823">
    <property type="component" value="Unassembled WGS sequence"/>
</dbReference>
<dbReference type="Gene3D" id="2.70.98.10">
    <property type="match status" value="1"/>
</dbReference>
<protein>
    <submittedName>
        <fullName evidence="1">Uncharacterized protein</fullName>
    </submittedName>
</protein>
<organism evidence="1 2">
    <name type="scientific">Shimia marina</name>
    <dbReference type="NCBI Taxonomy" id="321267"/>
    <lineage>
        <taxon>Bacteria</taxon>
        <taxon>Pseudomonadati</taxon>
        <taxon>Pseudomonadota</taxon>
        <taxon>Alphaproteobacteria</taxon>
        <taxon>Rhodobacterales</taxon>
        <taxon>Roseobacteraceae</taxon>
    </lineage>
</organism>
<accession>A0A0P1ERG1</accession>
<dbReference type="GO" id="GO:0003824">
    <property type="term" value="F:catalytic activity"/>
    <property type="evidence" value="ECO:0007669"/>
    <property type="project" value="InterPro"/>
</dbReference>
<keyword evidence="2" id="KW-1185">Reference proteome</keyword>
<dbReference type="STRING" id="321267.SHM7688_02044"/>
<name>A0A0P1ERG1_9RHOB</name>
<gene>
    <name evidence="1" type="ORF">SHM7688_02044</name>
</gene>
<proteinExistence type="predicted"/>
<reference evidence="1 2" key="1">
    <citation type="submission" date="2015-09" db="EMBL/GenBank/DDBJ databases">
        <authorList>
            <consortium name="Swine Surveillance"/>
        </authorList>
    </citation>
    <scope>NUCLEOTIDE SEQUENCE [LARGE SCALE GENOMIC DNA]</scope>
    <source>
        <strain evidence="1 2">CECT 7688</strain>
    </source>
</reference>
<dbReference type="AlphaFoldDB" id="A0A0P1ERG1"/>
<dbReference type="GO" id="GO:0030246">
    <property type="term" value="F:carbohydrate binding"/>
    <property type="evidence" value="ECO:0007669"/>
    <property type="project" value="InterPro"/>
</dbReference>
<dbReference type="GO" id="GO:0005975">
    <property type="term" value="P:carbohydrate metabolic process"/>
    <property type="evidence" value="ECO:0007669"/>
    <property type="project" value="InterPro"/>
</dbReference>
<evidence type="ECO:0000313" key="1">
    <source>
        <dbReference type="EMBL" id="CUH52597.1"/>
    </source>
</evidence>
<dbReference type="InterPro" id="IPR014718">
    <property type="entry name" value="GH-type_carb-bd"/>
</dbReference>
<dbReference type="EMBL" id="CYPW01000018">
    <property type="protein sequence ID" value="CUH52597.1"/>
    <property type="molecule type" value="Genomic_DNA"/>
</dbReference>